<protein>
    <recommendedName>
        <fullName evidence="2">Type II toxin-antitoxin system MqsR family toxin</fullName>
    </recommendedName>
</protein>
<proteinExistence type="predicted"/>
<evidence type="ECO:0008006" key="2">
    <source>
        <dbReference type="Google" id="ProtNLM"/>
    </source>
</evidence>
<dbReference type="EMBL" id="FR874854">
    <property type="protein sequence ID" value="CCC15541.1"/>
    <property type="molecule type" value="Genomic_DNA"/>
</dbReference>
<reference evidence="1" key="1">
    <citation type="journal article" date="2011" name="J. Bacteriol.">
        <title>Genome Sequence of Lactobacillus pentosus IG1, a Strain Isolated from Spanish-Style Green Olive Fermentations.</title>
        <authorList>
            <person name="Maldonado-Barragan A."/>
            <person name="Caballero-Guerrero B."/>
            <person name="Lucena-Padros H."/>
            <person name="Ruiz-Barba J.L."/>
        </authorList>
    </citation>
    <scope>NUCLEOTIDE SEQUENCE</scope>
    <source>
        <strain evidence="1">IG1</strain>
    </source>
</reference>
<name>G0LZ88_LACPE</name>
<organism evidence="1">
    <name type="scientific">Lactiplantibacillus pentosus IG1</name>
    <dbReference type="NCBI Taxonomy" id="1042160"/>
    <lineage>
        <taxon>Bacteria</taxon>
        <taxon>Bacillati</taxon>
        <taxon>Bacillota</taxon>
        <taxon>Bacilli</taxon>
        <taxon>Lactobacillales</taxon>
        <taxon>Lactobacillaceae</taxon>
        <taxon>Lactiplantibacillus</taxon>
    </lineage>
</organism>
<sequence length="114" mass="13429">MASREEIKRVIKDIRNRRNKWVLSRRPKNMATLANLAIQETLALDIIYNKISWQDYISGPETDDHPRPIPGDIWVFGLIIENVECYLKFQDRPNGGVVWISLHDAKYPMNYPYK</sequence>
<accession>G0LZ88</accession>
<dbReference type="AlphaFoldDB" id="G0LZ88"/>
<evidence type="ECO:0000313" key="1">
    <source>
        <dbReference type="EMBL" id="CCC15541.1"/>
    </source>
</evidence>
<gene>
    <name evidence="1" type="ORF">LPENT_00237</name>
</gene>